<keyword evidence="3" id="KW-1185">Reference proteome</keyword>
<reference evidence="2" key="1">
    <citation type="submission" date="2021-06" db="EMBL/GenBank/DDBJ databases">
        <authorList>
            <person name="Huq M.A."/>
        </authorList>
    </citation>
    <scope>NUCLEOTIDE SEQUENCE</scope>
    <source>
        <strain evidence="2">MAH-26</strain>
    </source>
</reference>
<keyword evidence="1" id="KW-0732">Signal</keyword>
<sequence>MKQIVTLLVICLLNSAFAFAQDSTFNIYKPSENVVLALNKAIRQAKDEKKHVFVQIGGNWCVWCARFYKFTTADAQIDSLIKADYVVYHLNYSKENKNTQMLEKLGYPQRFGFPVFVILDENGERLNTQNSEYLEQGHSYNKTKVMEFLQNWNVKALDPNQYKY</sequence>
<organism evidence="2 3">
    <name type="scientific">Pinibacter aurantiacus</name>
    <dbReference type="NCBI Taxonomy" id="2851599"/>
    <lineage>
        <taxon>Bacteria</taxon>
        <taxon>Pseudomonadati</taxon>
        <taxon>Bacteroidota</taxon>
        <taxon>Chitinophagia</taxon>
        <taxon>Chitinophagales</taxon>
        <taxon>Chitinophagaceae</taxon>
        <taxon>Pinibacter</taxon>
    </lineage>
</organism>
<evidence type="ECO:0000313" key="3">
    <source>
        <dbReference type="Proteomes" id="UP000812270"/>
    </source>
</evidence>
<accession>A0A9E2W675</accession>
<dbReference type="GO" id="GO:0015035">
    <property type="term" value="F:protein-disulfide reductase activity"/>
    <property type="evidence" value="ECO:0007669"/>
    <property type="project" value="TreeGrafter"/>
</dbReference>
<evidence type="ECO:0000313" key="2">
    <source>
        <dbReference type="EMBL" id="MBV4359764.1"/>
    </source>
</evidence>
<feature type="signal peptide" evidence="1">
    <location>
        <begin position="1"/>
        <end position="20"/>
    </location>
</feature>
<protein>
    <submittedName>
        <fullName evidence="2">Thioredoxin family protein</fullName>
    </submittedName>
</protein>
<feature type="chain" id="PRO_5038737469" evidence="1">
    <location>
        <begin position="21"/>
        <end position="164"/>
    </location>
</feature>
<name>A0A9E2W675_9BACT</name>
<dbReference type="GO" id="GO:0045454">
    <property type="term" value="P:cell redox homeostasis"/>
    <property type="evidence" value="ECO:0007669"/>
    <property type="project" value="TreeGrafter"/>
</dbReference>
<dbReference type="RefSeq" id="WP_217794028.1">
    <property type="nucleotide sequence ID" value="NZ_JAHSPG010000016.1"/>
</dbReference>
<dbReference type="EMBL" id="JAHSPG010000016">
    <property type="protein sequence ID" value="MBV4359764.1"/>
    <property type="molecule type" value="Genomic_DNA"/>
</dbReference>
<dbReference type="Proteomes" id="UP000812270">
    <property type="component" value="Unassembled WGS sequence"/>
</dbReference>
<comment type="caution">
    <text evidence="2">The sequence shown here is derived from an EMBL/GenBank/DDBJ whole genome shotgun (WGS) entry which is preliminary data.</text>
</comment>
<proteinExistence type="predicted"/>
<gene>
    <name evidence="2" type="ORF">KTO63_21525</name>
</gene>
<dbReference type="Pfam" id="PF13899">
    <property type="entry name" value="Thioredoxin_7"/>
    <property type="match status" value="1"/>
</dbReference>
<dbReference type="PANTHER" id="PTHR32234:SF0">
    <property type="entry name" value="THIOL:DISULFIDE INTERCHANGE PROTEIN DSBD"/>
    <property type="match status" value="1"/>
</dbReference>
<evidence type="ECO:0000256" key="1">
    <source>
        <dbReference type="SAM" id="SignalP"/>
    </source>
</evidence>
<dbReference type="AlphaFoldDB" id="A0A9E2W675"/>
<dbReference type="PANTHER" id="PTHR32234">
    <property type="entry name" value="THIOL:DISULFIDE INTERCHANGE PROTEIN DSBD"/>
    <property type="match status" value="1"/>
</dbReference>